<evidence type="ECO:0000256" key="4">
    <source>
        <dbReference type="ARBA" id="ARBA00022833"/>
    </source>
</evidence>
<comment type="cofactor">
    <cofactor evidence="1">
        <name>Zn(2+)</name>
        <dbReference type="ChEBI" id="CHEBI:29105"/>
    </cofactor>
</comment>
<gene>
    <name evidence="6" type="ORF">CTDIVETGP_0787</name>
</gene>
<keyword evidence="3 6" id="KW-0378">Hydrolase</keyword>
<dbReference type="GO" id="GO:0004416">
    <property type="term" value="F:hydroxyacylglutathione hydrolase activity"/>
    <property type="evidence" value="ECO:0007669"/>
    <property type="project" value="UniProtKB-EC"/>
</dbReference>
<keyword evidence="7" id="KW-1185">Reference proteome</keyword>
<dbReference type="SMART" id="SM00849">
    <property type="entry name" value="Lactamase_B"/>
    <property type="match status" value="1"/>
</dbReference>
<keyword evidence="2" id="KW-0479">Metal-binding</keyword>
<feature type="domain" description="Metallo-beta-lactamase" evidence="5">
    <location>
        <begin position="12"/>
        <end position="184"/>
    </location>
</feature>
<keyword evidence="4" id="KW-0862">Zinc</keyword>
<reference evidence="6 7" key="1">
    <citation type="journal article" date="2015" name="Genome Announc.">
        <title>Draft Genome Sequence of Clostridium tyrobutyricum Strain DIVETGP, Isolated from Cow's Milk for Grana Padano Production.</title>
        <authorList>
            <person name="Soggiu A."/>
            <person name="Piras C."/>
            <person name="Gaiarsa S."/>
            <person name="Sassera D."/>
            <person name="Roncada P."/>
            <person name="Bendixen E."/>
            <person name="Brasca M."/>
            <person name="Bonizzi L."/>
        </authorList>
    </citation>
    <scope>NUCLEOTIDE SEQUENCE [LARGE SCALE GENOMIC DNA]</scope>
    <source>
        <strain evidence="6 7">DIVETGP</strain>
    </source>
</reference>
<dbReference type="AlphaFoldDB" id="W6NF88"/>
<dbReference type="Gene3D" id="3.60.15.10">
    <property type="entry name" value="Ribonuclease Z/Hydroxyacylglutathione hydrolase-like"/>
    <property type="match status" value="1"/>
</dbReference>
<dbReference type="GO" id="GO:0046872">
    <property type="term" value="F:metal ion binding"/>
    <property type="evidence" value="ECO:0007669"/>
    <property type="project" value="UniProtKB-KW"/>
</dbReference>
<sequence>MEIKRLSLGDYAANCYIVLDTDSNECAVIDPGANSNIIKRTLDDMNIHNIKFILLTHGHADHTQAAVDIKNIYNAPIYINQEDYKMMESGSFMYGNIHEDIDKFIKDGDMLTLGNMNIKVIHTPGHTPGGVSFLIGDVLFTGDTLFAGSIGRTDMLGGNFKTLIDSIKGKLMKLSDDIIVLPGHQGKSSIGNERENNPFL</sequence>
<dbReference type="GeneID" id="29419658"/>
<dbReference type="EMBL" id="CBXI010000008">
    <property type="protein sequence ID" value="CDL90717.1"/>
    <property type="molecule type" value="Genomic_DNA"/>
</dbReference>
<dbReference type="PANTHER" id="PTHR46233:SF3">
    <property type="entry name" value="HYDROXYACYLGLUTATHIONE HYDROLASE GLOC"/>
    <property type="match status" value="1"/>
</dbReference>
<name>W6NF88_CLOTY</name>
<evidence type="ECO:0000256" key="3">
    <source>
        <dbReference type="ARBA" id="ARBA00022801"/>
    </source>
</evidence>
<proteinExistence type="predicted"/>
<dbReference type="InterPro" id="IPR051453">
    <property type="entry name" value="MBL_Glyoxalase_II"/>
</dbReference>
<dbReference type="SUPFAM" id="SSF56281">
    <property type="entry name" value="Metallo-hydrolase/oxidoreductase"/>
    <property type="match status" value="1"/>
</dbReference>
<dbReference type="PANTHER" id="PTHR46233">
    <property type="entry name" value="HYDROXYACYLGLUTATHIONE HYDROLASE GLOC"/>
    <property type="match status" value="1"/>
</dbReference>
<evidence type="ECO:0000313" key="7">
    <source>
        <dbReference type="Proteomes" id="UP000019482"/>
    </source>
</evidence>
<dbReference type="Pfam" id="PF00753">
    <property type="entry name" value="Lactamase_B"/>
    <property type="match status" value="1"/>
</dbReference>
<accession>W6NF88</accession>
<dbReference type="OrthoDB" id="9802248at2"/>
<dbReference type="EC" id="3.1.2.6" evidence="6"/>
<protein>
    <submittedName>
        <fullName evidence="6">Hydroxyacylglutathione hydrolase</fullName>
        <ecNumber evidence="6">3.1.2.6</ecNumber>
    </submittedName>
</protein>
<organism evidence="6 7">
    <name type="scientific">Clostridium tyrobutyricum DIVETGP</name>
    <dbReference type="NCBI Taxonomy" id="1408889"/>
    <lineage>
        <taxon>Bacteria</taxon>
        <taxon>Bacillati</taxon>
        <taxon>Bacillota</taxon>
        <taxon>Clostridia</taxon>
        <taxon>Eubacteriales</taxon>
        <taxon>Clostridiaceae</taxon>
        <taxon>Clostridium</taxon>
    </lineage>
</organism>
<dbReference type="Proteomes" id="UP000019482">
    <property type="component" value="Unassembled WGS sequence"/>
</dbReference>
<evidence type="ECO:0000256" key="1">
    <source>
        <dbReference type="ARBA" id="ARBA00001947"/>
    </source>
</evidence>
<dbReference type="InterPro" id="IPR001279">
    <property type="entry name" value="Metallo-B-lactamas"/>
</dbReference>
<evidence type="ECO:0000256" key="2">
    <source>
        <dbReference type="ARBA" id="ARBA00022723"/>
    </source>
</evidence>
<evidence type="ECO:0000259" key="5">
    <source>
        <dbReference type="SMART" id="SM00849"/>
    </source>
</evidence>
<evidence type="ECO:0000313" key="6">
    <source>
        <dbReference type="EMBL" id="CDL90717.1"/>
    </source>
</evidence>
<dbReference type="InterPro" id="IPR036866">
    <property type="entry name" value="RibonucZ/Hydroxyglut_hydro"/>
</dbReference>
<comment type="caution">
    <text evidence="6">The sequence shown here is derived from an EMBL/GenBank/DDBJ whole genome shotgun (WGS) entry which is preliminary data.</text>
</comment>
<dbReference type="RefSeq" id="WP_017895367.1">
    <property type="nucleotide sequence ID" value="NZ_CBXI010000008.1"/>
</dbReference>
<dbReference type="CDD" id="cd06262">
    <property type="entry name" value="metallo-hydrolase-like_MBL-fold"/>
    <property type="match status" value="1"/>
</dbReference>